<proteinExistence type="predicted"/>
<reference evidence="1" key="1">
    <citation type="submission" date="2015-07" db="EMBL/GenBank/DDBJ databases">
        <title>Isolation and characterization of a novel lytic T4-like coliphage vB_EcoM_JS09 infecting APEC.</title>
        <authorList>
            <person name="Zhou Y."/>
            <person name="Bao H.D."/>
            <person name="Zhang H."/>
            <person name="Wang R."/>
        </authorList>
    </citation>
    <scope>NUCLEOTIDE SEQUENCE</scope>
</reference>
<dbReference type="OrthoDB" id="31636at10239"/>
<dbReference type="KEGG" id="vg:19524867"/>
<accession>A0A060BNH6</accession>
<name>A0A060BNH6_9CAUD</name>
<gene>
    <name evidence="1" type="ORF">JS09_0142</name>
</gene>
<sequence>MNMSQAIFTAITENTTVEVVSPLATYVILAPKTIVSRMENMGKRIVQIVGAGNQKLDYLRTIKAYEHFQLEKGSPIQVELVNGDIVRAMFHHFYALNDPSKAVRLIAYDANQNEINADISKLRF</sequence>
<dbReference type="Proteomes" id="UP000019733">
    <property type="component" value="Segment"/>
</dbReference>
<protein>
    <submittedName>
        <fullName evidence="1">Uncharacterized protein</fullName>
    </submittedName>
</protein>
<dbReference type="RefSeq" id="YP_009037465.1">
    <property type="nucleotide sequence ID" value="NC_024124.2"/>
</dbReference>
<organism evidence="1 2">
    <name type="scientific">Escherichia phage vB_EcoM_JS09</name>
    <dbReference type="NCBI Taxonomy" id="1430444"/>
    <lineage>
        <taxon>Viruses</taxon>
        <taxon>Duplodnaviria</taxon>
        <taxon>Heunggongvirae</taxon>
        <taxon>Uroviricota</taxon>
        <taxon>Caudoviricetes</taxon>
        <taxon>Pantevenvirales</taxon>
        <taxon>Straboviridae</taxon>
        <taxon>Tevenvirinae</taxon>
        <taxon>Mosigvirus</taxon>
        <taxon>Mosigvirus JS09</taxon>
    </lineage>
</organism>
<dbReference type="EMBL" id="KF582788">
    <property type="protein sequence ID" value="AIA80109.1"/>
    <property type="molecule type" value="Genomic_DNA"/>
</dbReference>
<evidence type="ECO:0000313" key="1">
    <source>
        <dbReference type="EMBL" id="AIA80109.1"/>
    </source>
</evidence>
<evidence type="ECO:0000313" key="2">
    <source>
        <dbReference type="Proteomes" id="UP000019733"/>
    </source>
</evidence>
<keyword evidence="2" id="KW-1185">Reference proteome</keyword>
<dbReference type="GeneID" id="19524867"/>